<keyword evidence="1" id="KW-1133">Transmembrane helix</keyword>
<gene>
    <name evidence="2" type="ORF">HZT40_07490</name>
</gene>
<evidence type="ECO:0000256" key="1">
    <source>
        <dbReference type="SAM" id="Phobius"/>
    </source>
</evidence>
<dbReference type="KEGG" id="this:HZT40_07490"/>
<dbReference type="AlphaFoldDB" id="A0A7L6AQV2"/>
<evidence type="ECO:0000313" key="3">
    <source>
        <dbReference type="Proteomes" id="UP000510621"/>
    </source>
</evidence>
<feature type="transmembrane region" description="Helical" evidence="1">
    <location>
        <begin position="79"/>
        <end position="100"/>
    </location>
</feature>
<proteinExistence type="predicted"/>
<organism evidence="2 3">
    <name type="scientific">Candidatus Thiothrix singaporensis</name>
    <dbReference type="NCBI Taxonomy" id="2799669"/>
    <lineage>
        <taxon>Bacteria</taxon>
        <taxon>Pseudomonadati</taxon>
        <taxon>Pseudomonadota</taxon>
        <taxon>Gammaproteobacteria</taxon>
        <taxon>Thiotrichales</taxon>
        <taxon>Thiotrichaceae</taxon>
        <taxon>Thiothrix</taxon>
    </lineage>
</organism>
<name>A0A7L6AQV2_9GAMM</name>
<dbReference type="EMBL" id="CP059265">
    <property type="protein sequence ID" value="QLQ31466.1"/>
    <property type="molecule type" value="Genomic_DNA"/>
</dbReference>
<evidence type="ECO:0000313" key="2">
    <source>
        <dbReference type="EMBL" id="QLQ31466.1"/>
    </source>
</evidence>
<keyword evidence="1" id="KW-0472">Membrane</keyword>
<reference evidence="2" key="1">
    <citation type="submission" date="2020-06" db="EMBL/GenBank/DDBJ databases">
        <title>Analysis procedures for assessing recovery of high quality, complete, closed genomes from Nanopore long read metagenome sequencing.</title>
        <authorList>
            <person name="Bessarab I."/>
            <person name="Arumugam K."/>
            <person name="Haryono M."/>
            <person name="Liu X."/>
            <person name="Roy S."/>
            <person name="Zuniga-Montanez R.E."/>
            <person name="Qiu G."/>
            <person name="Drautz-Moses D.I."/>
            <person name="Law Y.Y."/>
            <person name="Wuertz S."/>
            <person name="Lauro F.M."/>
            <person name="Huson D.H."/>
            <person name="Williams R.B."/>
        </authorList>
    </citation>
    <scope>NUCLEOTIDE SEQUENCE [LARGE SCALE GENOMIC DNA]</scope>
    <source>
        <strain evidence="2">SSD2</strain>
    </source>
</reference>
<accession>A0A7L6AQV2</accession>
<sequence>MPDLKAEFKEWVGCADARGKSCRVRPCLPKGYHALMRDSLCQVRGLFLGVSVKGCAPASLFPTAPVTPNIRHVIMLFKFLQITTRTLFVLGSITMMLAIFKPISLQSLMFVGLALWVGAFLCALWHHFFLKSPIPVRRGGYVKFESQPIGYVFGLPWSRHLVDSLSMFYSTTSCADACSIVPTETVASVIFQRDLPQ</sequence>
<dbReference type="Proteomes" id="UP000510621">
    <property type="component" value="Chromosome"/>
</dbReference>
<feature type="transmembrane region" description="Helical" evidence="1">
    <location>
        <begin position="106"/>
        <end position="128"/>
    </location>
</feature>
<keyword evidence="3" id="KW-1185">Reference proteome</keyword>
<protein>
    <submittedName>
        <fullName evidence="2">Uncharacterized protein</fullName>
    </submittedName>
</protein>
<keyword evidence="1" id="KW-0812">Transmembrane</keyword>